<protein>
    <submittedName>
        <fullName evidence="1">Uncharacterized protein</fullName>
    </submittedName>
</protein>
<evidence type="ECO:0000313" key="1">
    <source>
        <dbReference type="EMBL" id="GBP79059.1"/>
    </source>
</evidence>
<dbReference type="Proteomes" id="UP000299102">
    <property type="component" value="Unassembled WGS sequence"/>
</dbReference>
<dbReference type="AlphaFoldDB" id="A0A4C1YWM8"/>
<accession>A0A4C1YWM8</accession>
<gene>
    <name evidence="1" type="ORF">EVAR_58727_1</name>
</gene>
<keyword evidence="2" id="KW-1185">Reference proteome</keyword>
<dbReference type="EMBL" id="BGZK01001399">
    <property type="protein sequence ID" value="GBP79059.1"/>
    <property type="molecule type" value="Genomic_DNA"/>
</dbReference>
<organism evidence="1 2">
    <name type="scientific">Eumeta variegata</name>
    <name type="common">Bagworm moth</name>
    <name type="synonym">Eumeta japonica</name>
    <dbReference type="NCBI Taxonomy" id="151549"/>
    <lineage>
        <taxon>Eukaryota</taxon>
        <taxon>Metazoa</taxon>
        <taxon>Ecdysozoa</taxon>
        <taxon>Arthropoda</taxon>
        <taxon>Hexapoda</taxon>
        <taxon>Insecta</taxon>
        <taxon>Pterygota</taxon>
        <taxon>Neoptera</taxon>
        <taxon>Endopterygota</taxon>
        <taxon>Lepidoptera</taxon>
        <taxon>Glossata</taxon>
        <taxon>Ditrysia</taxon>
        <taxon>Tineoidea</taxon>
        <taxon>Psychidae</taxon>
        <taxon>Oiketicinae</taxon>
        <taxon>Eumeta</taxon>
    </lineage>
</organism>
<sequence>MLAGWSGLATAPLSQETGRLWGAQEHFSCGGAVLIALCSSIPGGRHLNLSLEKCAGHDARGRLFEIFNGESLLRKRAKPAAAPRHGQILSYGLSQKTNRSARLHRTRYILARNQHADFLAARLSRRKPFVIHQTGESFTTLMDSTMLHHDPINLCYTFTEQPMLSFNERRITPCFG</sequence>
<evidence type="ECO:0000313" key="2">
    <source>
        <dbReference type="Proteomes" id="UP000299102"/>
    </source>
</evidence>
<comment type="caution">
    <text evidence="1">The sequence shown here is derived from an EMBL/GenBank/DDBJ whole genome shotgun (WGS) entry which is preliminary data.</text>
</comment>
<proteinExistence type="predicted"/>
<reference evidence="1 2" key="1">
    <citation type="journal article" date="2019" name="Commun. Biol.">
        <title>The bagworm genome reveals a unique fibroin gene that provides high tensile strength.</title>
        <authorList>
            <person name="Kono N."/>
            <person name="Nakamura H."/>
            <person name="Ohtoshi R."/>
            <person name="Tomita M."/>
            <person name="Numata K."/>
            <person name="Arakawa K."/>
        </authorList>
    </citation>
    <scope>NUCLEOTIDE SEQUENCE [LARGE SCALE GENOMIC DNA]</scope>
</reference>
<name>A0A4C1YWM8_EUMVA</name>